<dbReference type="FunCoup" id="A0A6P3ZJS0">
    <property type="interactions" value="118"/>
</dbReference>
<dbReference type="PANTHER" id="PTHR36795:SF2">
    <property type="entry name" value="OS01G0938400 PROTEIN"/>
    <property type="match status" value="1"/>
</dbReference>
<dbReference type="RefSeq" id="XP_015879038.2">
    <property type="nucleotide sequence ID" value="XM_016023552.4"/>
</dbReference>
<name>A0A6P3ZJS0_ZIZJJ</name>
<keyword evidence="1" id="KW-1185">Reference proteome</keyword>
<evidence type="ECO:0000313" key="2">
    <source>
        <dbReference type="RefSeq" id="XP_015879038.2"/>
    </source>
</evidence>
<gene>
    <name evidence="2" type="primary">LOC107415256</name>
</gene>
<dbReference type="AlphaFoldDB" id="A0A6P3ZJS0"/>
<dbReference type="PANTHER" id="PTHR36795">
    <property type="entry name" value="OS01G0938400 PROTEIN"/>
    <property type="match status" value="1"/>
</dbReference>
<protein>
    <submittedName>
        <fullName evidence="2">Uncharacterized protein LOC107415256</fullName>
    </submittedName>
</protein>
<dbReference type="InParanoid" id="A0A6P3ZJS0"/>
<proteinExistence type="predicted"/>
<dbReference type="Proteomes" id="UP001652623">
    <property type="component" value="Chromosome 4"/>
</dbReference>
<dbReference type="KEGG" id="zju:107415256"/>
<organism evidence="1 2">
    <name type="scientific">Ziziphus jujuba</name>
    <name type="common">Chinese jujube</name>
    <name type="synonym">Ziziphus sativa</name>
    <dbReference type="NCBI Taxonomy" id="326968"/>
    <lineage>
        <taxon>Eukaryota</taxon>
        <taxon>Viridiplantae</taxon>
        <taxon>Streptophyta</taxon>
        <taxon>Embryophyta</taxon>
        <taxon>Tracheophyta</taxon>
        <taxon>Spermatophyta</taxon>
        <taxon>Magnoliopsida</taxon>
        <taxon>eudicotyledons</taxon>
        <taxon>Gunneridae</taxon>
        <taxon>Pentapetalae</taxon>
        <taxon>rosids</taxon>
        <taxon>fabids</taxon>
        <taxon>Rosales</taxon>
        <taxon>Rhamnaceae</taxon>
        <taxon>Paliureae</taxon>
        <taxon>Ziziphus</taxon>
    </lineage>
</organism>
<dbReference type="GeneID" id="107415256"/>
<evidence type="ECO:0000313" key="1">
    <source>
        <dbReference type="Proteomes" id="UP001652623"/>
    </source>
</evidence>
<sequence>MSAIEMASNTKVPYQRLIHEDGLGLYDEDYEMRDHHHHHHQKVLVRSRSWYRFRKVPNRRRFKVKIPSLRRILRRKGKFVSAVRLSFGRVMKRLKESQSHLNDLFAGNYLFLQVNPALFKYHDKGHGFPSATYSLPRVA</sequence>
<reference evidence="2" key="1">
    <citation type="submission" date="2025-08" db="UniProtKB">
        <authorList>
            <consortium name="RefSeq"/>
        </authorList>
    </citation>
    <scope>IDENTIFICATION</scope>
    <source>
        <tissue evidence="2">Seedling</tissue>
    </source>
</reference>
<accession>A0A6P3ZJS0</accession>